<dbReference type="Pfam" id="PF00384">
    <property type="entry name" value="Molybdopterin"/>
    <property type="match status" value="1"/>
</dbReference>
<evidence type="ECO:0000256" key="1">
    <source>
        <dbReference type="ARBA" id="ARBA00022723"/>
    </source>
</evidence>
<keyword evidence="1" id="KW-0479">Metal-binding</keyword>
<name>D6PKQ6_9ZZZZ</name>
<dbReference type="SUPFAM" id="SSF53706">
    <property type="entry name" value="Formate dehydrogenase/DMSO reductase, domains 1-3"/>
    <property type="match status" value="1"/>
</dbReference>
<dbReference type="InterPro" id="IPR006656">
    <property type="entry name" value="Mopterin_OxRdtase"/>
</dbReference>
<dbReference type="GO" id="GO:0016491">
    <property type="term" value="F:oxidoreductase activity"/>
    <property type="evidence" value="ECO:0007669"/>
    <property type="project" value="InterPro"/>
</dbReference>
<dbReference type="GO" id="GO:0046872">
    <property type="term" value="F:metal ion binding"/>
    <property type="evidence" value="ECO:0007669"/>
    <property type="project" value="UniProtKB-KW"/>
</dbReference>
<protein>
    <recommendedName>
        <fullName evidence="2">Molybdopterin oxidoreductase domain-containing protein</fullName>
    </recommendedName>
</protein>
<proteinExistence type="predicted"/>
<dbReference type="InterPro" id="IPR006655">
    <property type="entry name" value="Mopterin_OxRdtase_prok_CS"/>
</dbReference>
<dbReference type="PROSITE" id="PS00490">
    <property type="entry name" value="MOLYBDOPTERIN_PROK_2"/>
    <property type="match status" value="1"/>
</dbReference>
<accession>D6PKQ6</accession>
<dbReference type="Gene3D" id="3.30.2070.10">
    <property type="entry name" value="Formate dehydrogenase/DMSO reductase"/>
    <property type="match status" value="1"/>
</dbReference>
<evidence type="ECO:0000313" key="3">
    <source>
        <dbReference type="EMBL" id="ADD96307.1"/>
    </source>
</evidence>
<dbReference type="EMBL" id="GU943131">
    <property type="protein sequence ID" value="ADD96307.1"/>
    <property type="molecule type" value="Genomic_DNA"/>
</dbReference>
<dbReference type="AlphaFoldDB" id="D6PKQ6"/>
<dbReference type="Gene3D" id="3.40.50.740">
    <property type="match status" value="1"/>
</dbReference>
<feature type="domain" description="Molybdopterin oxidoreductase" evidence="2">
    <location>
        <begin position="3"/>
        <end position="43"/>
    </location>
</feature>
<sequence length="131" mass="15001">MRRLDLSVVIDVSMTETAREADYVLPASSQYEKWESTFFNFEYPDNHHHLRAPVCRPLEGTLAEPEIHARFIEALEPFDLKEIEPLKAAAREGLETFSPAMFEARGLLALAQRLLQRIPQQWPEPVLLGKG</sequence>
<organism evidence="3">
    <name type="scientific">uncultured organism MedDCM-OCT-S08-C1688</name>
    <dbReference type="NCBI Taxonomy" id="743632"/>
    <lineage>
        <taxon>unclassified sequences</taxon>
        <taxon>environmental samples</taxon>
    </lineage>
</organism>
<reference evidence="3" key="1">
    <citation type="journal article" date="2010" name="ISME J.">
        <title>Metagenome of the Mediterranean deep chlorophyll maximum studied by direct and fosmid library 454 pyrosequencing.</title>
        <authorList>
            <person name="Ghai R."/>
            <person name="Martin-Cuadrado A.B."/>
            <person name="Molto A.G."/>
            <person name="Heredia I.G."/>
            <person name="Cabrera R."/>
            <person name="Martin J."/>
            <person name="Verdu M."/>
            <person name="Deschamps P."/>
            <person name="Moreira D."/>
            <person name="Lopez-Garcia P."/>
            <person name="Mira A."/>
            <person name="Rodriguez-Valera F."/>
        </authorList>
    </citation>
    <scope>NUCLEOTIDE SEQUENCE</scope>
</reference>
<evidence type="ECO:0000259" key="2">
    <source>
        <dbReference type="Pfam" id="PF00384"/>
    </source>
</evidence>